<organism evidence="2 3">
    <name type="scientific">Rugamonas fusca</name>
    <dbReference type="NCBI Taxonomy" id="2758568"/>
    <lineage>
        <taxon>Bacteria</taxon>
        <taxon>Pseudomonadati</taxon>
        <taxon>Pseudomonadota</taxon>
        <taxon>Betaproteobacteria</taxon>
        <taxon>Burkholderiales</taxon>
        <taxon>Oxalobacteraceae</taxon>
        <taxon>Telluria group</taxon>
        <taxon>Rugamonas</taxon>
    </lineage>
</organism>
<keyword evidence="1" id="KW-0472">Membrane</keyword>
<evidence type="ECO:0000313" key="3">
    <source>
        <dbReference type="Proteomes" id="UP000566711"/>
    </source>
</evidence>
<keyword evidence="1" id="KW-1133">Transmembrane helix</keyword>
<dbReference type="AlphaFoldDB" id="A0A7W2EK51"/>
<evidence type="ECO:0000256" key="1">
    <source>
        <dbReference type="SAM" id="Phobius"/>
    </source>
</evidence>
<accession>A0A7W2EK51</accession>
<dbReference type="Proteomes" id="UP000566711">
    <property type="component" value="Unassembled WGS sequence"/>
</dbReference>
<feature type="transmembrane region" description="Helical" evidence="1">
    <location>
        <begin position="14"/>
        <end position="34"/>
    </location>
</feature>
<keyword evidence="3" id="KW-1185">Reference proteome</keyword>
<dbReference type="EMBL" id="JACEZS010000017">
    <property type="protein sequence ID" value="MBA5607391.1"/>
    <property type="molecule type" value="Genomic_DNA"/>
</dbReference>
<protein>
    <submittedName>
        <fullName evidence="2">Uncharacterized protein</fullName>
    </submittedName>
</protein>
<proteinExistence type="predicted"/>
<dbReference type="RefSeq" id="WP_182219608.1">
    <property type="nucleotide sequence ID" value="NZ_JACEZS010000017.1"/>
</dbReference>
<reference evidence="2 3" key="1">
    <citation type="submission" date="2020-07" db="EMBL/GenBank/DDBJ databases">
        <title>Novel species isolated from subtropical streams in China.</title>
        <authorList>
            <person name="Lu H."/>
        </authorList>
    </citation>
    <scope>NUCLEOTIDE SEQUENCE [LARGE SCALE GENOMIC DNA]</scope>
    <source>
        <strain evidence="2 3">FT3S</strain>
    </source>
</reference>
<gene>
    <name evidence="2" type="ORF">H3H36_18705</name>
</gene>
<name>A0A7W2EK51_9BURK</name>
<sequence>MSIIKNLRFIIRHILMFAWLAWCLWWLIDGLCSYSTGRVGDFAIGSIEERRMTGILAVMLVGFPSGFFGPAFFSDLMHSLKITSFDAGPLGYLALWFIAAVMGYLQWFVFLPLSWRMWKKNRKSSYVKFLGGK</sequence>
<keyword evidence="1" id="KW-0812">Transmembrane</keyword>
<feature type="transmembrane region" description="Helical" evidence="1">
    <location>
        <begin position="93"/>
        <end position="115"/>
    </location>
</feature>
<comment type="caution">
    <text evidence="2">The sequence shown here is derived from an EMBL/GenBank/DDBJ whole genome shotgun (WGS) entry which is preliminary data.</text>
</comment>
<evidence type="ECO:0000313" key="2">
    <source>
        <dbReference type="EMBL" id="MBA5607391.1"/>
    </source>
</evidence>
<feature type="transmembrane region" description="Helical" evidence="1">
    <location>
        <begin position="55"/>
        <end position="73"/>
    </location>
</feature>